<evidence type="ECO:0000259" key="7">
    <source>
        <dbReference type="Pfam" id="PF08543"/>
    </source>
</evidence>
<dbReference type="PANTHER" id="PTHR20858:SF17">
    <property type="entry name" value="HYDROXYMETHYLPYRIMIDINE_PHOSPHOMETHYLPYRIMIDINE KINASE THI20-RELATED"/>
    <property type="match status" value="1"/>
</dbReference>
<dbReference type="InterPro" id="IPR013749">
    <property type="entry name" value="PM/HMP-P_kinase-1"/>
</dbReference>
<evidence type="ECO:0000313" key="9">
    <source>
        <dbReference type="Proteomes" id="UP000541470"/>
    </source>
</evidence>
<dbReference type="FunFam" id="3.40.1190.20:FF:000003">
    <property type="entry name" value="Phosphomethylpyrimidine kinase ThiD"/>
    <property type="match status" value="1"/>
</dbReference>
<reference evidence="8 9" key="1">
    <citation type="submission" date="2020-04" db="EMBL/GenBank/DDBJ databases">
        <title>Rhizobium sp. S-51 isolated from soil.</title>
        <authorList>
            <person name="Dahal R.H."/>
        </authorList>
    </citation>
    <scope>NUCLEOTIDE SEQUENCE [LARGE SCALE GENOMIC DNA]</scope>
    <source>
        <strain evidence="8 9">S-51</strain>
    </source>
</reference>
<dbReference type="InterPro" id="IPR004399">
    <property type="entry name" value="HMP/HMP-P_kinase_dom"/>
</dbReference>
<dbReference type="PANTHER" id="PTHR20858">
    <property type="entry name" value="PHOSPHOMETHYLPYRIMIDINE KINASE"/>
    <property type="match status" value="1"/>
</dbReference>
<keyword evidence="5 8" id="KW-0418">Kinase</keyword>
<comment type="pathway">
    <text evidence="1">Cofactor biosynthesis; thiamine diphosphate biosynthesis.</text>
</comment>
<dbReference type="GO" id="GO:0008972">
    <property type="term" value="F:phosphomethylpyrimidine kinase activity"/>
    <property type="evidence" value="ECO:0007669"/>
    <property type="project" value="InterPro"/>
</dbReference>
<dbReference type="AlphaFoldDB" id="A0A7Y0AX57"/>
<dbReference type="GO" id="GO:0005829">
    <property type="term" value="C:cytosol"/>
    <property type="evidence" value="ECO:0007669"/>
    <property type="project" value="TreeGrafter"/>
</dbReference>
<dbReference type="GO" id="GO:0009228">
    <property type="term" value="P:thiamine biosynthetic process"/>
    <property type="evidence" value="ECO:0007669"/>
    <property type="project" value="InterPro"/>
</dbReference>
<evidence type="ECO:0000256" key="3">
    <source>
        <dbReference type="ARBA" id="ARBA00022679"/>
    </source>
</evidence>
<evidence type="ECO:0000256" key="2">
    <source>
        <dbReference type="ARBA" id="ARBA00012135"/>
    </source>
</evidence>
<dbReference type="EC" id="2.7.1.49" evidence="2"/>
<dbReference type="UniPathway" id="UPA00060">
    <property type="reaction ID" value="UER00138"/>
</dbReference>
<keyword evidence="9" id="KW-1185">Reference proteome</keyword>
<keyword evidence="6" id="KW-0067">ATP-binding</keyword>
<evidence type="ECO:0000256" key="1">
    <source>
        <dbReference type="ARBA" id="ARBA00004948"/>
    </source>
</evidence>
<keyword evidence="4" id="KW-0547">Nucleotide-binding</keyword>
<dbReference type="SUPFAM" id="SSF53613">
    <property type="entry name" value="Ribokinase-like"/>
    <property type="match status" value="1"/>
</dbReference>
<accession>A0A7Y0AX57</accession>
<name>A0A7Y0AX57_9HYPH</name>
<dbReference type="CDD" id="cd01169">
    <property type="entry name" value="HMPP_kinase"/>
    <property type="match status" value="1"/>
</dbReference>
<organism evidence="8 9">
    <name type="scientific">Rhizobium terricola</name>
    <dbReference type="NCBI Taxonomy" id="2728849"/>
    <lineage>
        <taxon>Bacteria</taxon>
        <taxon>Pseudomonadati</taxon>
        <taxon>Pseudomonadota</taxon>
        <taxon>Alphaproteobacteria</taxon>
        <taxon>Hyphomicrobiales</taxon>
        <taxon>Rhizobiaceae</taxon>
        <taxon>Rhizobium/Agrobacterium group</taxon>
        <taxon>Rhizobium</taxon>
    </lineage>
</organism>
<dbReference type="GO" id="GO:0008902">
    <property type="term" value="F:hydroxymethylpyrimidine kinase activity"/>
    <property type="evidence" value="ECO:0007669"/>
    <property type="project" value="UniProtKB-EC"/>
</dbReference>
<dbReference type="GO" id="GO:0005524">
    <property type="term" value="F:ATP binding"/>
    <property type="evidence" value="ECO:0007669"/>
    <property type="project" value="UniProtKB-KW"/>
</dbReference>
<evidence type="ECO:0000313" key="8">
    <source>
        <dbReference type="EMBL" id="NML75131.1"/>
    </source>
</evidence>
<protein>
    <recommendedName>
        <fullName evidence="2">hydroxymethylpyrimidine kinase</fullName>
        <ecNumber evidence="2">2.7.1.49</ecNumber>
    </recommendedName>
</protein>
<sequence length="272" mass="27556">MIRNILSIAGSDPSGGAGIQADLKAFSARGTYGMAVLTALTAQNTQGVSAVHAVPPGFVAEQIRMVFADVRVDAVKIGMIANAEIATAVADALAPHRGIPVVLDPVMIAKGGASLLDPAAVGALTTRLLPLATLLTPNLPEAAALLGEQEPIDRPAMEAQANRLRALGPAVVLVKGGHLGGADSPDVIVSEKGTTWLEAPRVATRNTHGTGCSLSSAIAAELAGGASPEEAVAAAKAWLARSIDEAGRLSVGSGHGPVHHFHALWNTKGTIL</sequence>
<dbReference type="EMBL" id="JABBGK010000002">
    <property type="protein sequence ID" value="NML75131.1"/>
    <property type="molecule type" value="Genomic_DNA"/>
</dbReference>
<dbReference type="Gene3D" id="3.40.1190.20">
    <property type="match status" value="1"/>
</dbReference>
<evidence type="ECO:0000256" key="4">
    <source>
        <dbReference type="ARBA" id="ARBA00022741"/>
    </source>
</evidence>
<dbReference type="GO" id="GO:0009229">
    <property type="term" value="P:thiamine diphosphate biosynthetic process"/>
    <property type="evidence" value="ECO:0007669"/>
    <property type="project" value="UniProtKB-UniPathway"/>
</dbReference>
<evidence type="ECO:0000256" key="6">
    <source>
        <dbReference type="ARBA" id="ARBA00022840"/>
    </source>
</evidence>
<comment type="caution">
    <text evidence="8">The sequence shown here is derived from an EMBL/GenBank/DDBJ whole genome shotgun (WGS) entry which is preliminary data.</text>
</comment>
<dbReference type="Proteomes" id="UP000541470">
    <property type="component" value="Unassembled WGS sequence"/>
</dbReference>
<keyword evidence="3 8" id="KW-0808">Transferase</keyword>
<dbReference type="RefSeq" id="WP_169591595.1">
    <property type="nucleotide sequence ID" value="NZ_JABBGK010000002.1"/>
</dbReference>
<dbReference type="NCBIfam" id="TIGR00097">
    <property type="entry name" value="HMP-P_kinase"/>
    <property type="match status" value="1"/>
</dbReference>
<proteinExistence type="predicted"/>
<dbReference type="InterPro" id="IPR029056">
    <property type="entry name" value="Ribokinase-like"/>
</dbReference>
<dbReference type="Pfam" id="PF08543">
    <property type="entry name" value="Phos_pyr_kin"/>
    <property type="match status" value="1"/>
</dbReference>
<feature type="domain" description="Pyridoxamine kinase/Phosphomethylpyrimidine kinase" evidence="7">
    <location>
        <begin position="12"/>
        <end position="259"/>
    </location>
</feature>
<evidence type="ECO:0000256" key="5">
    <source>
        <dbReference type="ARBA" id="ARBA00022777"/>
    </source>
</evidence>
<gene>
    <name evidence="8" type="primary">thiD</name>
    <name evidence="8" type="ORF">HHL25_13445</name>
</gene>